<evidence type="ECO:0000313" key="1">
    <source>
        <dbReference type="EMBL" id="CAB4024485.1"/>
    </source>
</evidence>
<gene>
    <name evidence="1" type="ORF">PACLA_8A014684</name>
</gene>
<dbReference type="Proteomes" id="UP001152795">
    <property type="component" value="Unassembled WGS sequence"/>
</dbReference>
<dbReference type="AlphaFoldDB" id="A0A7D9L353"/>
<dbReference type="EMBL" id="CACRXK020013062">
    <property type="protein sequence ID" value="CAB4024485.1"/>
    <property type="molecule type" value="Genomic_DNA"/>
</dbReference>
<accession>A0A7D9L353</accession>
<protein>
    <submittedName>
        <fullName evidence="1">Uncharacterized protein</fullName>
    </submittedName>
</protein>
<sequence length="59" mass="6653">TCLWNLTSSIADIIVLDYIANGQLLLKLDGNETVSLNFPKKLNVEKKQVRSAQLNLFFT</sequence>
<evidence type="ECO:0000313" key="2">
    <source>
        <dbReference type="Proteomes" id="UP001152795"/>
    </source>
</evidence>
<feature type="non-terminal residue" evidence="1">
    <location>
        <position position="1"/>
    </location>
</feature>
<keyword evidence="2" id="KW-1185">Reference proteome</keyword>
<comment type="caution">
    <text evidence="1">The sequence shown here is derived from an EMBL/GenBank/DDBJ whole genome shotgun (WGS) entry which is preliminary data.</text>
</comment>
<organism evidence="1 2">
    <name type="scientific">Paramuricea clavata</name>
    <name type="common">Red gorgonian</name>
    <name type="synonym">Violescent sea-whip</name>
    <dbReference type="NCBI Taxonomy" id="317549"/>
    <lineage>
        <taxon>Eukaryota</taxon>
        <taxon>Metazoa</taxon>
        <taxon>Cnidaria</taxon>
        <taxon>Anthozoa</taxon>
        <taxon>Octocorallia</taxon>
        <taxon>Malacalcyonacea</taxon>
        <taxon>Plexauridae</taxon>
        <taxon>Paramuricea</taxon>
    </lineage>
</organism>
<name>A0A7D9L353_PARCT</name>
<proteinExistence type="predicted"/>
<reference evidence="1" key="1">
    <citation type="submission" date="2020-04" db="EMBL/GenBank/DDBJ databases">
        <authorList>
            <person name="Alioto T."/>
            <person name="Alioto T."/>
            <person name="Gomez Garrido J."/>
        </authorList>
    </citation>
    <scope>NUCLEOTIDE SEQUENCE</scope>
    <source>
        <strain evidence="1">A484AB</strain>
    </source>
</reference>